<protein>
    <submittedName>
        <fullName evidence="2">Uncharacterized protein</fullName>
    </submittedName>
</protein>
<dbReference type="EMBL" id="ADBJ01000038">
    <property type="protein sequence ID" value="EFA78280.1"/>
    <property type="molecule type" value="Genomic_DNA"/>
</dbReference>
<dbReference type="InParanoid" id="D3BK50"/>
<reference evidence="2 3" key="1">
    <citation type="journal article" date="2011" name="Genome Res.">
        <title>Phylogeny-wide analysis of social amoeba genomes highlights ancient origins for complex intercellular communication.</title>
        <authorList>
            <person name="Heidel A.J."/>
            <person name="Lawal H.M."/>
            <person name="Felder M."/>
            <person name="Schilde C."/>
            <person name="Helps N.R."/>
            <person name="Tunggal B."/>
            <person name="Rivero F."/>
            <person name="John U."/>
            <person name="Schleicher M."/>
            <person name="Eichinger L."/>
            <person name="Platzer M."/>
            <person name="Noegel A.A."/>
            <person name="Schaap P."/>
            <person name="Gloeckner G."/>
        </authorList>
    </citation>
    <scope>NUCLEOTIDE SEQUENCE [LARGE SCALE GENOMIC DNA]</scope>
    <source>
        <strain evidence="3">ATCC 26659 / Pp 5 / PN500</strain>
    </source>
</reference>
<proteinExistence type="predicted"/>
<name>D3BK50_HETP5</name>
<feature type="region of interest" description="Disordered" evidence="1">
    <location>
        <begin position="60"/>
        <end position="88"/>
    </location>
</feature>
<evidence type="ECO:0000313" key="3">
    <source>
        <dbReference type="Proteomes" id="UP000001396"/>
    </source>
</evidence>
<keyword evidence="3" id="KW-1185">Reference proteome</keyword>
<evidence type="ECO:0000256" key="1">
    <source>
        <dbReference type="SAM" id="MobiDB-lite"/>
    </source>
</evidence>
<comment type="caution">
    <text evidence="2">The sequence shown here is derived from an EMBL/GenBank/DDBJ whole genome shotgun (WGS) entry which is preliminary data.</text>
</comment>
<feature type="compositionally biased region" description="Acidic residues" evidence="1">
    <location>
        <begin position="67"/>
        <end position="84"/>
    </location>
</feature>
<dbReference type="Proteomes" id="UP000001396">
    <property type="component" value="Unassembled WGS sequence"/>
</dbReference>
<gene>
    <name evidence="2" type="ORF">PPL_08931</name>
</gene>
<organism evidence="2 3">
    <name type="scientific">Heterostelium pallidum (strain ATCC 26659 / Pp 5 / PN500)</name>
    <name type="common">Cellular slime mold</name>
    <name type="synonym">Polysphondylium pallidum</name>
    <dbReference type="NCBI Taxonomy" id="670386"/>
    <lineage>
        <taxon>Eukaryota</taxon>
        <taxon>Amoebozoa</taxon>
        <taxon>Evosea</taxon>
        <taxon>Eumycetozoa</taxon>
        <taxon>Dictyostelia</taxon>
        <taxon>Acytosteliales</taxon>
        <taxon>Acytosteliaceae</taxon>
        <taxon>Heterostelium</taxon>
    </lineage>
</organism>
<sequence length="108" mass="12371">METHPARLVHSTIEDNLINIKNKRTLFGSPSERNPQNRDYGNKDIGAHCHVHIFSDEIPLKNLDKEKEEDDKESDDDNVDNPEDDTVRNLNLDFNNLVLSGQETCPKC</sequence>
<dbReference type="RefSeq" id="XP_020430405.1">
    <property type="nucleotide sequence ID" value="XM_020579730.1"/>
</dbReference>
<evidence type="ECO:0000313" key="2">
    <source>
        <dbReference type="EMBL" id="EFA78280.1"/>
    </source>
</evidence>
<accession>D3BK50</accession>
<dbReference type="AlphaFoldDB" id="D3BK50"/>
<dbReference type="GeneID" id="31364407"/>